<dbReference type="SUPFAM" id="SSF53067">
    <property type="entry name" value="Actin-like ATPase domain"/>
    <property type="match status" value="2"/>
</dbReference>
<dbReference type="InterPro" id="IPR043129">
    <property type="entry name" value="ATPase_NBD"/>
</dbReference>
<evidence type="ECO:0000313" key="6">
    <source>
        <dbReference type="EMBL" id="CDW36251.1"/>
    </source>
</evidence>
<name>A0A0K2UEX1_LEPSM</name>
<comment type="subcellular location">
    <subcellularLocation>
        <location evidence="1">Nucleus</location>
    </subcellularLocation>
</comment>
<dbReference type="InterPro" id="IPR004000">
    <property type="entry name" value="Actin"/>
</dbReference>
<accession>A0A0K2UEX1</accession>
<dbReference type="FunFam" id="3.30.420.40:FF:000122">
    <property type="entry name" value="ARP5 actin-related protein 5 homolog"/>
    <property type="match status" value="1"/>
</dbReference>
<keyword evidence="2" id="KW-0805">Transcription regulation</keyword>
<reference evidence="6" key="1">
    <citation type="submission" date="2014-05" db="EMBL/GenBank/DDBJ databases">
        <authorList>
            <person name="Chronopoulou M."/>
        </authorList>
    </citation>
    <scope>NUCLEOTIDE SEQUENCE</scope>
    <source>
        <tissue evidence="6">Whole organism</tissue>
    </source>
</reference>
<dbReference type="PANTHER" id="PTHR11937">
    <property type="entry name" value="ACTIN"/>
    <property type="match status" value="1"/>
</dbReference>
<evidence type="ECO:0000256" key="3">
    <source>
        <dbReference type="ARBA" id="ARBA00023163"/>
    </source>
</evidence>
<dbReference type="Pfam" id="PF00022">
    <property type="entry name" value="Actin"/>
    <property type="match status" value="2"/>
</dbReference>
<keyword evidence="4" id="KW-0539">Nucleus</keyword>
<keyword evidence="3" id="KW-0804">Transcription</keyword>
<evidence type="ECO:0000256" key="2">
    <source>
        <dbReference type="ARBA" id="ARBA00023015"/>
    </source>
</evidence>
<dbReference type="FunFam" id="3.30.420.40:FF:000048">
    <property type="entry name" value="ARP5 actin-related protein 5 homolog"/>
    <property type="match status" value="1"/>
</dbReference>
<dbReference type="Gene3D" id="3.90.640.10">
    <property type="entry name" value="Actin, Chain A, domain 4"/>
    <property type="match status" value="2"/>
</dbReference>
<dbReference type="Gene3D" id="3.30.420.40">
    <property type="match status" value="4"/>
</dbReference>
<evidence type="ECO:0000256" key="5">
    <source>
        <dbReference type="RuleBase" id="RU000487"/>
    </source>
</evidence>
<comment type="similarity">
    <text evidence="5">Belongs to the actin family.</text>
</comment>
<dbReference type="AlphaFoldDB" id="A0A0K2UEX1"/>
<organism evidence="6">
    <name type="scientific">Lepeophtheirus salmonis</name>
    <name type="common">Salmon louse</name>
    <name type="synonym">Caligus salmonis</name>
    <dbReference type="NCBI Taxonomy" id="72036"/>
    <lineage>
        <taxon>Eukaryota</taxon>
        <taxon>Metazoa</taxon>
        <taxon>Ecdysozoa</taxon>
        <taxon>Arthropoda</taxon>
        <taxon>Crustacea</taxon>
        <taxon>Multicrustacea</taxon>
        <taxon>Hexanauplia</taxon>
        <taxon>Copepoda</taxon>
        <taxon>Siphonostomatoida</taxon>
        <taxon>Caligidae</taxon>
        <taxon>Lepeophtheirus</taxon>
    </lineage>
</organism>
<sequence>MDFVEKDPTVYPLNELKMIPDKFHDYPPPPNSAIIIDNGSYNCRMGWSTSPEPELIYRNVVARSRKEKSKEAELQIGNDISSGETLRGGTLKSPFDRNVVTQFQTQEMLLDYGFAHLGINSQESVPHPVVISHPIMNPNLSQNLMNELLFECYSVPKVAYFVDALTSYHQNKDLAQDALIVSLSHHTMHFIPWISGKIAGHGVRRINLGGAQIINFLHRTLQLKYPGHLNNITLSRAEEIFHNHAYVSSEYLSDLKLWSGEGEYYSKNVHKIQLPYVPIPKPPPPDPEILKQRRQELAKRLIEINARKREEKLIEDESILKSLVTATNFFELGYDEKAIKILSKINVSTSEVEAATIKIRSRIERAKITKNKTIKEDEGSEEFLDPCCSEPKKRREDMCETEKREFDAWLGDIKQKRKEILDKRGARQLRKQQLAKRRTAASQERMRMISQLAKSSKKDDNFGMRDEDWDVYKKINKDIGDSDSDEEQEKLVEYEKVLREHDPHFGIPEEQEIPTDSLEWYQLHLSTERIRAPEILFQPSIIGHEQGGISETLEFILSKFDPELQGKLVNNIFVTGSLALLPGIKERLENDIMAMRPFQSKFNVSVAKCPSLDSWYGARKMVTGGESEDLGIYMTKLEYHEKGIDYFKEHSLSNYLVQRPPQADEKNDEAMTARDQ</sequence>
<proteinExistence type="inferred from homology"/>
<dbReference type="OrthoDB" id="7340501at2759"/>
<protein>
    <submittedName>
        <fullName evidence="6">Actinrelated protein 5like [Apis florea]</fullName>
    </submittedName>
</protein>
<evidence type="ECO:0000256" key="1">
    <source>
        <dbReference type="ARBA" id="ARBA00004123"/>
    </source>
</evidence>
<dbReference type="EMBL" id="HACA01018890">
    <property type="protein sequence ID" value="CDW36251.1"/>
    <property type="molecule type" value="Transcribed_RNA"/>
</dbReference>
<dbReference type="GO" id="GO:0005634">
    <property type="term" value="C:nucleus"/>
    <property type="evidence" value="ECO:0007669"/>
    <property type="project" value="UniProtKB-SubCell"/>
</dbReference>
<dbReference type="CDD" id="cd10211">
    <property type="entry name" value="ASKHA_NBD_Arp5"/>
    <property type="match status" value="1"/>
</dbReference>
<evidence type="ECO:0000256" key="4">
    <source>
        <dbReference type="ARBA" id="ARBA00023242"/>
    </source>
</evidence>
<dbReference type="Gene3D" id="2.30.36.70">
    <property type="entry name" value="Actin, Chain A, domain 2"/>
    <property type="match status" value="1"/>
</dbReference>
<dbReference type="SMART" id="SM00268">
    <property type="entry name" value="ACTIN"/>
    <property type="match status" value="1"/>
</dbReference>